<reference evidence="2 3" key="1">
    <citation type="journal article" date="2014" name="PLoS Genet.">
        <title>Phylogenetically driven sequencing of extremely halophilic archaea reveals strategies for static and dynamic osmo-response.</title>
        <authorList>
            <person name="Becker E.A."/>
            <person name="Seitzer P.M."/>
            <person name="Tritt A."/>
            <person name="Larsen D."/>
            <person name="Krusor M."/>
            <person name="Yao A.I."/>
            <person name="Wu D."/>
            <person name="Madern D."/>
            <person name="Eisen J.A."/>
            <person name="Darling A.E."/>
            <person name="Facciotti M.T."/>
        </authorList>
    </citation>
    <scope>NUCLEOTIDE SEQUENCE [LARGE SCALE GENOMIC DNA]</scope>
    <source>
        <strain evidence="2 3">JCM 14663</strain>
    </source>
</reference>
<evidence type="ECO:0000256" key="1">
    <source>
        <dbReference type="SAM" id="MobiDB-lite"/>
    </source>
</evidence>
<keyword evidence="3" id="KW-1185">Reference proteome</keyword>
<dbReference type="PATRIC" id="fig|1230459.4.peg.2134"/>
<feature type="region of interest" description="Disordered" evidence="1">
    <location>
        <begin position="31"/>
        <end position="62"/>
    </location>
</feature>
<evidence type="ECO:0000313" key="2">
    <source>
        <dbReference type="EMBL" id="ELY79473.1"/>
    </source>
</evidence>
<name>L9Z2T6_9EURY</name>
<sequence>MSTNRHARPDRSPITVVARRKPTVKNVEPTMELSIPSNPSKDRMRGDRLDNRNCGGPDFVVF</sequence>
<comment type="caution">
    <text evidence="2">The sequence shown here is derived from an EMBL/GenBank/DDBJ whole genome shotgun (WGS) entry which is preliminary data.</text>
</comment>
<accession>L9Z2T6</accession>
<dbReference type="EMBL" id="AOIJ01000051">
    <property type="protein sequence ID" value="ELY79473.1"/>
    <property type="molecule type" value="Genomic_DNA"/>
</dbReference>
<protein>
    <submittedName>
        <fullName evidence="2">Uncharacterized protein</fullName>
    </submittedName>
</protein>
<gene>
    <name evidence="2" type="ORF">C486_10749</name>
</gene>
<proteinExistence type="predicted"/>
<dbReference type="Proteomes" id="UP000011592">
    <property type="component" value="Unassembled WGS sequence"/>
</dbReference>
<evidence type="ECO:0000313" key="3">
    <source>
        <dbReference type="Proteomes" id="UP000011592"/>
    </source>
</evidence>
<feature type="compositionally biased region" description="Basic and acidic residues" evidence="1">
    <location>
        <begin position="40"/>
        <end position="51"/>
    </location>
</feature>
<organism evidence="2 3">
    <name type="scientific">Natrinema gari JCM 14663</name>
    <dbReference type="NCBI Taxonomy" id="1230459"/>
    <lineage>
        <taxon>Archaea</taxon>
        <taxon>Methanobacteriati</taxon>
        <taxon>Methanobacteriota</taxon>
        <taxon>Stenosarchaea group</taxon>
        <taxon>Halobacteria</taxon>
        <taxon>Halobacteriales</taxon>
        <taxon>Natrialbaceae</taxon>
        <taxon>Natrinema</taxon>
    </lineage>
</organism>
<dbReference type="AlphaFoldDB" id="L9Z2T6"/>